<evidence type="ECO:0000313" key="4">
    <source>
        <dbReference type="EMBL" id="OAI29224.1"/>
    </source>
</evidence>
<evidence type="ECO:0000256" key="3">
    <source>
        <dbReference type="PROSITE-ProRule" id="PRU00339"/>
    </source>
</evidence>
<dbReference type="SUPFAM" id="SSF48452">
    <property type="entry name" value="TPR-like"/>
    <property type="match status" value="3"/>
</dbReference>
<dbReference type="InterPro" id="IPR019734">
    <property type="entry name" value="TPR_rpt"/>
</dbReference>
<gene>
    <name evidence="4" type="ORF">A1355_16480</name>
</gene>
<dbReference type="PROSITE" id="PS50005">
    <property type="entry name" value="TPR"/>
    <property type="match status" value="3"/>
</dbReference>
<dbReference type="OrthoDB" id="7637125at2"/>
<evidence type="ECO:0000256" key="2">
    <source>
        <dbReference type="ARBA" id="ARBA00022803"/>
    </source>
</evidence>
<dbReference type="InterPro" id="IPR051012">
    <property type="entry name" value="CellSynth/LPSAsmb/PSIAsmb"/>
</dbReference>
<dbReference type="Proteomes" id="UP000077628">
    <property type="component" value="Unassembled WGS sequence"/>
</dbReference>
<reference evidence="5" key="1">
    <citation type="submission" date="2016-03" db="EMBL/GenBank/DDBJ databases">
        <authorList>
            <person name="Heylen K."/>
            <person name="De Vos P."/>
            <person name="Vekeman B."/>
        </authorList>
    </citation>
    <scope>NUCLEOTIDE SEQUENCE [LARGE SCALE GENOMIC DNA]</scope>
    <source>
        <strain evidence="5">R-45383</strain>
    </source>
</reference>
<dbReference type="Pfam" id="PF13174">
    <property type="entry name" value="TPR_6"/>
    <property type="match status" value="1"/>
</dbReference>
<dbReference type="Gene3D" id="1.25.40.10">
    <property type="entry name" value="Tetratricopeptide repeat domain"/>
    <property type="match status" value="5"/>
</dbReference>
<protein>
    <submittedName>
        <fullName evidence="4">Uncharacterized protein</fullName>
    </submittedName>
</protein>
<feature type="repeat" description="TPR" evidence="3">
    <location>
        <begin position="451"/>
        <end position="484"/>
    </location>
</feature>
<dbReference type="AlphaFoldDB" id="A0A177PHC4"/>
<dbReference type="PANTHER" id="PTHR45586">
    <property type="entry name" value="TPR REPEAT-CONTAINING PROTEIN PA4667"/>
    <property type="match status" value="1"/>
</dbReference>
<sequence length="812" mass="90358">MLKFLEIKVGFPSARVLTIRSLCLATLILVSVGCQSPEEAAKEHFQKGKELFDKGEIDTAFLEFKSANQSQAGNADTYYYMALVDEKKNNLKSMRQNLSKAIELAPDMIPARLKLGKISLIFGEVDKAREQANYVLQKEPAEIDGQILLASSFIREGKYKEASDIVDSVLKSAPENPEAISLSAALAFERGEVDSVLSLIEKALAIKPENLPLRLLRIKAYSARNDIEKVVAEYESLVTLYPDVDNFKVTLASMYSMTGKLDKAENVLRQIVEASKDKIGPKVVLLEFLNAKAKDRVVSEYSALSSAAKNDQNTVFELSKWMIASGFRDAGVNGLKDVLSVEKNSDLGLAAKTVIAEMALGDKRYDEVDKALTEVLTVKPDFYEAKLLRGRLLLSENKVDDALEFLNKLVWEKKDADSAYQLLGQAYAMKNDRKQADRNLKLALDINPANAAAFFPVYEDYMKAGQRDTARHYLEKAIKAKPNQILFLIAMVEADVSEGRLDEAQEVVQRVALLSKNKAIPLYLQATVMQGKKQFQSAAELYKSVLIESPDHLNSMINLVKVYAAINEPRKAQDFLEDHYSKHLGNIAIASVLSDFYVANNDSAKAKNFINEQLKRFPNAVPLYQSLARIEASLHKDIAIAKDILLRGLEANPDSIQLSMSLGAVYEQLRDFASAKRLYSKLLEKFPDSMMVVNNLAALLIESPNSEEVDKGAQLAERLKDVENTYFKDTYAWSLVKIGKTDLGLQLLGQLVLKEPKMPELRYHLGVAHAKVGNKATAISELKQAIALSEKLGREFAGQSDARKILSELEHK</sequence>
<feature type="repeat" description="TPR" evidence="3">
    <location>
        <begin position="417"/>
        <end position="450"/>
    </location>
</feature>
<evidence type="ECO:0000313" key="5">
    <source>
        <dbReference type="Proteomes" id="UP000077628"/>
    </source>
</evidence>
<feature type="repeat" description="TPR" evidence="3">
    <location>
        <begin position="656"/>
        <end position="689"/>
    </location>
</feature>
<keyword evidence="2 3" id="KW-0802">TPR repeat</keyword>
<evidence type="ECO:0000256" key="1">
    <source>
        <dbReference type="ARBA" id="ARBA00022737"/>
    </source>
</evidence>
<dbReference type="STRING" id="702114.A1355_16480"/>
<keyword evidence="5" id="KW-1185">Reference proteome</keyword>
<dbReference type="PROSITE" id="PS51257">
    <property type="entry name" value="PROKAR_LIPOPROTEIN"/>
    <property type="match status" value="1"/>
</dbReference>
<accession>A0A177PHC4</accession>
<keyword evidence="1" id="KW-0677">Repeat</keyword>
<name>A0A177PHC4_9GAMM</name>
<dbReference type="InterPro" id="IPR011990">
    <property type="entry name" value="TPR-like_helical_dom_sf"/>
</dbReference>
<comment type="caution">
    <text evidence="4">The sequence shown here is derived from an EMBL/GenBank/DDBJ whole genome shotgun (WGS) entry which is preliminary data.</text>
</comment>
<organism evidence="4 5">
    <name type="scientific">Methylomonas koyamae</name>
    <dbReference type="NCBI Taxonomy" id="702114"/>
    <lineage>
        <taxon>Bacteria</taxon>
        <taxon>Pseudomonadati</taxon>
        <taxon>Pseudomonadota</taxon>
        <taxon>Gammaproteobacteria</taxon>
        <taxon>Methylococcales</taxon>
        <taxon>Methylococcaceae</taxon>
        <taxon>Methylomonas</taxon>
    </lineage>
</organism>
<proteinExistence type="predicted"/>
<dbReference type="PANTHER" id="PTHR45586:SF1">
    <property type="entry name" value="LIPOPOLYSACCHARIDE ASSEMBLY PROTEIN B"/>
    <property type="match status" value="1"/>
</dbReference>
<dbReference type="EMBL" id="LUUK01000001">
    <property type="protein sequence ID" value="OAI29224.1"/>
    <property type="molecule type" value="Genomic_DNA"/>
</dbReference>
<dbReference type="SMART" id="SM00028">
    <property type="entry name" value="TPR"/>
    <property type="match status" value="11"/>
</dbReference>
<dbReference type="Pfam" id="PF13432">
    <property type="entry name" value="TPR_16"/>
    <property type="match status" value="1"/>
</dbReference>
<dbReference type="Pfam" id="PF14559">
    <property type="entry name" value="TPR_19"/>
    <property type="match status" value="4"/>
</dbReference>